<feature type="compositionally biased region" description="Low complexity" evidence="1">
    <location>
        <begin position="331"/>
        <end position="347"/>
    </location>
</feature>
<accession>A0A7X6M0J6</accession>
<comment type="caution">
    <text evidence="2">The sequence shown here is derived from an EMBL/GenBank/DDBJ whole genome shotgun (WGS) entry which is preliminary data.</text>
</comment>
<reference evidence="2 3" key="1">
    <citation type="submission" date="2020-04" db="EMBL/GenBank/DDBJ databases">
        <title>MicrobeNet Type strains.</title>
        <authorList>
            <person name="Nicholson A.C."/>
        </authorList>
    </citation>
    <scope>NUCLEOTIDE SEQUENCE [LARGE SCALE GENOMIC DNA]</scope>
    <source>
        <strain evidence="2 3">DSM 44445</strain>
    </source>
</reference>
<evidence type="ECO:0000256" key="1">
    <source>
        <dbReference type="SAM" id="MobiDB-lite"/>
    </source>
</evidence>
<gene>
    <name evidence="2" type="ORF">HGA07_16465</name>
</gene>
<feature type="compositionally biased region" description="Polar residues" evidence="1">
    <location>
        <begin position="317"/>
        <end position="330"/>
    </location>
</feature>
<keyword evidence="3" id="KW-1185">Reference proteome</keyword>
<dbReference type="RefSeq" id="WP_040723869.1">
    <property type="nucleotide sequence ID" value="NZ_CAWPHS010000008.1"/>
</dbReference>
<dbReference type="Proteomes" id="UP000523447">
    <property type="component" value="Unassembled WGS sequence"/>
</dbReference>
<sequence length="347" mass="35559">MTARRRRDNIVVVVLAVLAVLGGGHAVLSWFRSPPAGPSDSATVSLIGHSALAASFAEDFVVTYLSSTAGQQDRLSSYLDSGQQLRLPATAHPVSDPLVVHVGRTESSAALEIWEVTVSVVPGRNSTASERQYYQVAVSVTPDGRRRALSVPAMVEPPGIGPDVTLAYSTPCSTETPLADVARGFLTAYLTGSGDVARYTTTQSGITVLRPAPMRGLEVVGVSSDDSTCGSGRDSARVLATVAPKNAAAAAPSDSSGSPQSSQHDSGLGTAPGASKAAGPADGAALAYPLTMVRTNGQWQVQAIDRVPALTDPLTIVTNSGAGNRSSSDAPTTTPTTTVQIPPATQN</sequence>
<feature type="region of interest" description="Disordered" evidence="1">
    <location>
        <begin position="317"/>
        <end position="347"/>
    </location>
</feature>
<dbReference type="AlphaFoldDB" id="A0A7X6M0J6"/>
<name>A0A7X6M0J6_9NOCA</name>
<dbReference type="Pfam" id="PF12642">
    <property type="entry name" value="TpcC"/>
    <property type="match status" value="1"/>
</dbReference>
<evidence type="ECO:0000313" key="2">
    <source>
        <dbReference type="EMBL" id="NKY87220.1"/>
    </source>
</evidence>
<feature type="region of interest" description="Disordered" evidence="1">
    <location>
        <begin position="247"/>
        <end position="281"/>
    </location>
</feature>
<dbReference type="InterPro" id="IPR024735">
    <property type="entry name" value="TcpC"/>
</dbReference>
<organism evidence="2 3">
    <name type="scientific">Nocardia veterana</name>
    <dbReference type="NCBI Taxonomy" id="132249"/>
    <lineage>
        <taxon>Bacteria</taxon>
        <taxon>Bacillati</taxon>
        <taxon>Actinomycetota</taxon>
        <taxon>Actinomycetes</taxon>
        <taxon>Mycobacteriales</taxon>
        <taxon>Nocardiaceae</taxon>
        <taxon>Nocardia</taxon>
    </lineage>
</organism>
<dbReference type="EMBL" id="JAAXPE010000016">
    <property type="protein sequence ID" value="NKY87220.1"/>
    <property type="molecule type" value="Genomic_DNA"/>
</dbReference>
<evidence type="ECO:0000313" key="3">
    <source>
        <dbReference type="Proteomes" id="UP000523447"/>
    </source>
</evidence>
<protein>
    <submittedName>
        <fullName evidence="2">Conjugal transfer protein</fullName>
    </submittedName>
</protein>
<proteinExistence type="predicted"/>